<proteinExistence type="predicted"/>
<dbReference type="RefSeq" id="WP_125000549.1">
    <property type="nucleotide sequence ID" value="NZ_RQXT01000021.1"/>
</dbReference>
<sequence>MTRALADDFEIVYRSERPQDVYCYTPGIVVTVGRRVIATFDLGGDGTRDLLGPKGSRDRGTRFGMGMVYVSDDRGRSWAERCRFPFWHARPFEAGGRLYILGHAGDLMIIASDDEGETWSAPVALTSNMKWHGSSCNVHYTKEYLYLALDERRDLAIEGWNTAGLAPRVLRARIDHDLLDPTNWTISESFAFNEIASSSDFDLFGIPFYSTPARGPAQLGAGRLCAPMGWLEPNIVRFHDPAHLWHDPAGRTLHLFLRTNTGGTGYAAVAKVIEQPDGRLTTALECMPSGKRALFVPFPGGHLKFFLVYDDKTRLYWLLSSQATDSMVHLTHIPEVRYNLPNNERHRLQLHFSRNCLDWCFAGLVAAGRIERHARSYASMAVDGNDLLVVCRSGDDEGRDSQYTNLITFHRVKEFRNLVY</sequence>
<organism evidence="1 2">
    <name type="scientific">Mesorhizobium tamadayense</name>
    <dbReference type="NCBI Taxonomy" id="425306"/>
    <lineage>
        <taxon>Bacteria</taxon>
        <taxon>Pseudomonadati</taxon>
        <taxon>Pseudomonadota</taxon>
        <taxon>Alphaproteobacteria</taxon>
        <taxon>Hyphomicrobiales</taxon>
        <taxon>Phyllobacteriaceae</taxon>
        <taxon>Mesorhizobium</taxon>
    </lineage>
</organism>
<gene>
    <name evidence="1" type="ORF">EH240_17735</name>
</gene>
<dbReference type="InterPro" id="IPR036278">
    <property type="entry name" value="Sialidase_sf"/>
</dbReference>
<accession>A0A3P3FPK4</accession>
<comment type="caution">
    <text evidence="1">The sequence shown here is derived from an EMBL/GenBank/DDBJ whole genome shotgun (WGS) entry which is preliminary data.</text>
</comment>
<dbReference type="CDD" id="cd15482">
    <property type="entry name" value="Sialidase_non-viral"/>
    <property type="match status" value="2"/>
</dbReference>
<name>A0A3P3FPK4_9HYPH</name>
<evidence type="ECO:0000313" key="1">
    <source>
        <dbReference type="EMBL" id="RRH99658.1"/>
    </source>
</evidence>
<dbReference type="OrthoDB" id="9764804at2"/>
<evidence type="ECO:0000313" key="2">
    <source>
        <dbReference type="Proteomes" id="UP000273786"/>
    </source>
</evidence>
<protein>
    <submittedName>
        <fullName evidence="1">Exo-alpha-sialidase</fullName>
    </submittedName>
</protein>
<keyword evidence="2" id="KW-1185">Reference proteome</keyword>
<dbReference type="EMBL" id="RQXT01000021">
    <property type="protein sequence ID" value="RRH99658.1"/>
    <property type="molecule type" value="Genomic_DNA"/>
</dbReference>
<dbReference type="SUPFAM" id="SSF50939">
    <property type="entry name" value="Sialidases"/>
    <property type="match status" value="1"/>
</dbReference>
<dbReference type="Proteomes" id="UP000273786">
    <property type="component" value="Unassembled WGS sequence"/>
</dbReference>
<reference evidence="1 2" key="1">
    <citation type="submission" date="2018-11" db="EMBL/GenBank/DDBJ databases">
        <title>the genome of Mesorhizobium tamadayense DSM 28320.</title>
        <authorList>
            <person name="Gao J."/>
        </authorList>
    </citation>
    <scope>NUCLEOTIDE SEQUENCE [LARGE SCALE GENOMIC DNA]</scope>
    <source>
        <strain evidence="1 2">DSM 28320</strain>
    </source>
</reference>
<dbReference type="Gene3D" id="2.120.10.10">
    <property type="match status" value="1"/>
</dbReference>
<dbReference type="AlphaFoldDB" id="A0A3P3FPK4"/>